<keyword evidence="2" id="KW-1185">Reference proteome</keyword>
<evidence type="ECO:0008006" key="3">
    <source>
        <dbReference type="Google" id="ProtNLM"/>
    </source>
</evidence>
<gene>
    <name evidence="1" type="ORF">KX928_23460</name>
</gene>
<dbReference type="Proteomes" id="UP001138661">
    <property type="component" value="Unassembled WGS sequence"/>
</dbReference>
<evidence type="ECO:0000313" key="1">
    <source>
        <dbReference type="EMBL" id="MBW4710759.1"/>
    </source>
</evidence>
<evidence type="ECO:0000313" key="2">
    <source>
        <dbReference type="Proteomes" id="UP001138661"/>
    </source>
</evidence>
<dbReference type="AlphaFoldDB" id="A0A9X1K2Y5"/>
<proteinExistence type="predicted"/>
<reference evidence="1" key="1">
    <citation type="submission" date="2021-07" db="EMBL/GenBank/DDBJ databases">
        <title>Roseobacter insulae sp. nov., isolated from a tidal flat.</title>
        <authorList>
            <person name="Park S."/>
            <person name="Yoon J.-H."/>
        </authorList>
    </citation>
    <scope>NUCLEOTIDE SEQUENCE</scope>
    <source>
        <strain evidence="1">YSTF-M11</strain>
    </source>
</reference>
<accession>A0A9X1K2Y5</accession>
<protein>
    <recommendedName>
        <fullName evidence="3">Transposase</fullName>
    </recommendedName>
</protein>
<organism evidence="1 2">
    <name type="scientific">Roseobacter insulae</name>
    <dbReference type="NCBI Taxonomy" id="2859783"/>
    <lineage>
        <taxon>Bacteria</taxon>
        <taxon>Pseudomonadati</taxon>
        <taxon>Pseudomonadota</taxon>
        <taxon>Alphaproteobacteria</taxon>
        <taxon>Rhodobacterales</taxon>
        <taxon>Roseobacteraceae</taxon>
        <taxon>Roseobacter</taxon>
    </lineage>
</organism>
<sequence length="86" mass="9241">MGWMLPPGGIKVPKSAIWSQKGKESIHGEVTTIGVDLAKSVFQVHGSDAEGGKVSSKKLTRSQFARFMKDHPPCLVAMEACGTAHY</sequence>
<dbReference type="EMBL" id="JAHXDN010000011">
    <property type="protein sequence ID" value="MBW4710759.1"/>
    <property type="molecule type" value="Genomic_DNA"/>
</dbReference>
<name>A0A9X1K2Y5_9RHOB</name>
<comment type="caution">
    <text evidence="1">The sequence shown here is derived from an EMBL/GenBank/DDBJ whole genome shotgun (WGS) entry which is preliminary data.</text>
</comment>